<dbReference type="GO" id="GO:0003677">
    <property type="term" value="F:DNA binding"/>
    <property type="evidence" value="ECO:0007669"/>
    <property type="project" value="InterPro"/>
</dbReference>
<evidence type="ECO:0000256" key="1">
    <source>
        <dbReference type="ARBA" id="ARBA00004123"/>
    </source>
</evidence>
<dbReference type="SMART" id="SM00448">
    <property type="entry name" value="REC"/>
    <property type="match status" value="1"/>
</dbReference>
<dbReference type="AlphaFoldDB" id="A0AAN9RKR9"/>
<evidence type="ECO:0000256" key="5">
    <source>
        <dbReference type="ARBA" id="ARBA00023242"/>
    </source>
</evidence>
<keyword evidence="3" id="KW-0805">Transcription regulation</keyword>
<feature type="region of interest" description="Disordered" evidence="7">
    <location>
        <begin position="163"/>
        <end position="185"/>
    </location>
</feature>
<evidence type="ECO:0000256" key="7">
    <source>
        <dbReference type="SAM" id="MobiDB-lite"/>
    </source>
</evidence>
<dbReference type="InterPro" id="IPR045279">
    <property type="entry name" value="ARR-like"/>
</dbReference>
<name>A0AAN9RKR9_PSOTE</name>
<proteinExistence type="predicted"/>
<evidence type="ECO:0000313" key="9">
    <source>
        <dbReference type="EMBL" id="KAK7380240.1"/>
    </source>
</evidence>
<comment type="caution">
    <text evidence="9">The sequence shown here is derived from an EMBL/GenBank/DDBJ whole genome shotgun (WGS) entry which is preliminary data.</text>
</comment>
<dbReference type="PANTHER" id="PTHR43874:SF19">
    <property type="entry name" value="RESPONSE REGULATOR 23-RELATED"/>
    <property type="match status" value="1"/>
</dbReference>
<dbReference type="Proteomes" id="UP001386955">
    <property type="component" value="Unassembled WGS sequence"/>
</dbReference>
<dbReference type="SUPFAM" id="SSF52172">
    <property type="entry name" value="CheY-like"/>
    <property type="match status" value="1"/>
</dbReference>
<dbReference type="InterPro" id="IPR001789">
    <property type="entry name" value="Sig_transdc_resp-reg_receiver"/>
</dbReference>
<dbReference type="PANTHER" id="PTHR43874">
    <property type="entry name" value="TWO-COMPONENT RESPONSE REGULATOR"/>
    <property type="match status" value="1"/>
</dbReference>
<evidence type="ECO:0000256" key="3">
    <source>
        <dbReference type="ARBA" id="ARBA00023015"/>
    </source>
</evidence>
<dbReference type="NCBIfam" id="TIGR01557">
    <property type="entry name" value="myb_SHAQKYF"/>
    <property type="match status" value="1"/>
</dbReference>
<accession>A0AAN9RKR9</accession>
<evidence type="ECO:0000259" key="8">
    <source>
        <dbReference type="PROSITE" id="PS50110"/>
    </source>
</evidence>
<dbReference type="CDD" id="cd17584">
    <property type="entry name" value="REC_typeB_ARR-like"/>
    <property type="match status" value="1"/>
</dbReference>
<dbReference type="EMBL" id="JAYMYS010000009">
    <property type="protein sequence ID" value="KAK7380240.1"/>
    <property type="molecule type" value="Genomic_DNA"/>
</dbReference>
<feature type="domain" description="Response regulatory" evidence="8">
    <location>
        <begin position="15"/>
        <end position="130"/>
    </location>
</feature>
<dbReference type="Pfam" id="PF00072">
    <property type="entry name" value="Response_reg"/>
    <property type="match status" value="1"/>
</dbReference>
<dbReference type="SUPFAM" id="SSF46689">
    <property type="entry name" value="Homeodomain-like"/>
    <property type="match status" value="1"/>
</dbReference>
<dbReference type="GO" id="GO:0000160">
    <property type="term" value="P:phosphorelay signal transduction system"/>
    <property type="evidence" value="ECO:0007669"/>
    <property type="project" value="UniProtKB-KW"/>
</dbReference>
<gene>
    <name evidence="9" type="ORF">VNO78_32745</name>
</gene>
<comment type="subcellular location">
    <subcellularLocation>
        <location evidence="1">Nucleus</location>
    </subcellularLocation>
</comment>
<dbReference type="InterPro" id="IPR009057">
    <property type="entry name" value="Homeodomain-like_sf"/>
</dbReference>
<keyword evidence="5" id="KW-0539">Nucleus</keyword>
<dbReference type="PROSITE" id="PS50110">
    <property type="entry name" value="RESPONSE_REGULATORY"/>
    <property type="match status" value="1"/>
</dbReference>
<dbReference type="GO" id="GO:0009736">
    <property type="term" value="P:cytokinin-activated signaling pathway"/>
    <property type="evidence" value="ECO:0007669"/>
    <property type="project" value="InterPro"/>
</dbReference>
<evidence type="ECO:0000256" key="2">
    <source>
        <dbReference type="ARBA" id="ARBA00023012"/>
    </source>
</evidence>
<reference evidence="9 10" key="1">
    <citation type="submission" date="2024-01" db="EMBL/GenBank/DDBJ databases">
        <title>The genomes of 5 underutilized Papilionoideae crops provide insights into root nodulation and disease resistanc.</title>
        <authorList>
            <person name="Jiang F."/>
        </authorList>
    </citation>
    <scope>NUCLEOTIDE SEQUENCE [LARGE SCALE GENOMIC DNA]</scope>
    <source>
        <strain evidence="9">DUOXIRENSHENG_FW03</strain>
        <tissue evidence="9">Leaves</tissue>
    </source>
</reference>
<comment type="caution">
    <text evidence="6">Lacks conserved residue(s) required for the propagation of feature annotation.</text>
</comment>
<evidence type="ECO:0000256" key="4">
    <source>
        <dbReference type="ARBA" id="ARBA00023163"/>
    </source>
</evidence>
<dbReference type="InterPro" id="IPR011006">
    <property type="entry name" value="CheY-like_superfamily"/>
</dbReference>
<protein>
    <recommendedName>
        <fullName evidence="8">Response regulatory domain-containing protein</fullName>
    </recommendedName>
</protein>
<evidence type="ECO:0000256" key="6">
    <source>
        <dbReference type="PROSITE-ProRule" id="PRU00169"/>
    </source>
</evidence>
<sequence length="598" mass="66079">MESAKKMACDKVDINVLVVDDDNTSLTIVADILKSLGYNVLTANGALNALETLREFEGVIDLIVTELHLSGMNEFEFQKRVEDEFHVPVIITSADSRTSVISKSLANGASHYILKPCCTDDFKDIWNYATASRKRKLTIGNNEGEPQPGSSNFIQDYNYATSSNVKKKRKSSQVKMEGQREDRSRLGRKPKIVWTPYLHNLFLFAIKQIGFDKVGPKRILEIMNVPHLTQENVSSHLQKFRIFLRKVAKKGLRDGLSKGDKRSIFSNGLSETVIKDFQQATTKTRVVQQNMKRIENLTGNRGIANAVKPNNHVSRSPYVTNTPLGRCHQFGYPSDSGLNMMLHNQHGNSLNHARLGVRSCFGTNVEQKMVGSYENRLYYAKGSSSKVGAVFPLDGPREGVKYGVHQLMYPIPNHGSKGNNRNFSYGQGNWNMGSLNNSWTTSSHNPSSDIQLNGGSQMAGNEILEEGFNSNVSIMDSIANSNNFGLINATTQNENNDVATSGSAERGFASASSAGECWSSELAETLLSNNGTIEENIPRNAELPHQPKGNVAETDNTATIGEGNISHKEDDLSDLFKSLDGMDLLSEVDQKILMEIMQ</sequence>
<dbReference type="InterPro" id="IPR006447">
    <property type="entry name" value="Myb_dom_plants"/>
</dbReference>
<keyword evidence="2" id="KW-0902">Two-component regulatory system</keyword>
<organism evidence="9 10">
    <name type="scientific">Psophocarpus tetragonolobus</name>
    <name type="common">Winged bean</name>
    <name type="synonym">Dolichos tetragonolobus</name>
    <dbReference type="NCBI Taxonomy" id="3891"/>
    <lineage>
        <taxon>Eukaryota</taxon>
        <taxon>Viridiplantae</taxon>
        <taxon>Streptophyta</taxon>
        <taxon>Embryophyta</taxon>
        <taxon>Tracheophyta</taxon>
        <taxon>Spermatophyta</taxon>
        <taxon>Magnoliopsida</taxon>
        <taxon>eudicotyledons</taxon>
        <taxon>Gunneridae</taxon>
        <taxon>Pentapetalae</taxon>
        <taxon>rosids</taxon>
        <taxon>fabids</taxon>
        <taxon>Fabales</taxon>
        <taxon>Fabaceae</taxon>
        <taxon>Papilionoideae</taxon>
        <taxon>50 kb inversion clade</taxon>
        <taxon>NPAAA clade</taxon>
        <taxon>indigoferoid/millettioid clade</taxon>
        <taxon>Phaseoleae</taxon>
        <taxon>Psophocarpus</taxon>
    </lineage>
</organism>
<keyword evidence="10" id="KW-1185">Reference proteome</keyword>
<dbReference type="FunFam" id="1.10.10.60:FF:000007">
    <property type="entry name" value="Two-component response regulator"/>
    <property type="match status" value="1"/>
</dbReference>
<dbReference type="Gene3D" id="1.10.10.60">
    <property type="entry name" value="Homeodomain-like"/>
    <property type="match status" value="1"/>
</dbReference>
<dbReference type="GO" id="GO:0005634">
    <property type="term" value="C:nucleus"/>
    <property type="evidence" value="ECO:0007669"/>
    <property type="project" value="UniProtKB-SubCell"/>
</dbReference>
<keyword evidence="4" id="KW-0804">Transcription</keyword>
<evidence type="ECO:0000313" key="10">
    <source>
        <dbReference type="Proteomes" id="UP001386955"/>
    </source>
</evidence>
<dbReference type="Gene3D" id="3.40.50.2300">
    <property type="match status" value="1"/>
</dbReference>